<accession>G8BT69</accession>
<dbReference type="HOGENOM" id="CLU_683473_0_0_1"/>
<protein>
    <recommendedName>
        <fullName evidence="1">LYC1 C-terminal domain-containing protein</fullName>
    </recommendedName>
</protein>
<dbReference type="OMA" id="NGYARIM"/>
<feature type="domain" description="LYC1 C-terminal" evidence="1">
    <location>
        <begin position="215"/>
        <end position="402"/>
    </location>
</feature>
<dbReference type="GeneID" id="11534607"/>
<dbReference type="EMBL" id="HE612859">
    <property type="protein sequence ID" value="CCE63040.1"/>
    <property type="molecule type" value="Genomic_DNA"/>
</dbReference>
<evidence type="ECO:0000313" key="2">
    <source>
        <dbReference type="EMBL" id="CCE63040.1"/>
    </source>
</evidence>
<dbReference type="OrthoDB" id="2020070at2759"/>
<proteinExistence type="predicted"/>
<dbReference type="InterPro" id="IPR055100">
    <property type="entry name" value="GNAT_LYC1-like"/>
</dbReference>
<dbReference type="PANTHER" id="PTHR34815">
    <property type="entry name" value="LYSINE ACETYLTRANSFERASE"/>
    <property type="match status" value="1"/>
</dbReference>
<dbReference type="PANTHER" id="PTHR34815:SF2">
    <property type="entry name" value="N-ACETYLTRANSFERASE DOMAIN-CONTAINING PROTEIN"/>
    <property type="match status" value="1"/>
</dbReference>
<organism evidence="2 3">
    <name type="scientific">Tetrapisispora phaffii (strain ATCC 24235 / CBS 4417 / NBRC 1672 / NRRL Y-8282 / UCD 70-5)</name>
    <name type="common">Yeast</name>
    <name type="synonym">Fabospora phaffii</name>
    <dbReference type="NCBI Taxonomy" id="1071381"/>
    <lineage>
        <taxon>Eukaryota</taxon>
        <taxon>Fungi</taxon>
        <taxon>Dikarya</taxon>
        <taxon>Ascomycota</taxon>
        <taxon>Saccharomycotina</taxon>
        <taxon>Saccharomycetes</taxon>
        <taxon>Saccharomycetales</taxon>
        <taxon>Saccharomycetaceae</taxon>
        <taxon>Tetrapisispora</taxon>
    </lineage>
</organism>
<evidence type="ECO:0000259" key="1">
    <source>
        <dbReference type="Pfam" id="PF22998"/>
    </source>
</evidence>
<dbReference type="KEGG" id="tpf:TPHA_0D04070"/>
<dbReference type="RefSeq" id="XP_003685474.1">
    <property type="nucleotide sequence ID" value="XM_003685426.1"/>
</dbReference>
<dbReference type="Proteomes" id="UP000005666">
    <property type="component" value="Chromosome 4"/>
</dbReference>
<dbReference type="eggNOG" id="ENOG502QPR6">
    <property type="taxonomic scope" value="Eukaryota"/>
</dbReference>
<dbReference type="Pfam" id="PF22998">
    <property type="entry name" value="GNAT_LYC1-like"/>
    <property type="match status" value="1"/>
</dbReference>
<dbReference type="Gene3D" id="3.40.630.30">
    <property type="match status" value="1"/>
</dbReference>
<keyword evidence="3" id="KW-1185">Reference proteome</keyword>
<dbReference type="STRING" id="1071381.G8BT69"/>
<sequence length="402" mass="46541">MSAINNNNLSFELTSDWDIIHFTHLSNGVKWAGLLTLEEYADREYMLGTSEISTKNENDIFIQEHPTFAEWLGIKHFILKDTSLPIGNAKTDQIVSSCETLNRLGYCINPKRGNSIEPALILCIGGVWTQENHRGKKYAEQMIASLNKFYDEIRNRHDAPVAIKNMVITLYSEVGEYYKRVGYTSRHIPIHELTKLDQIGEEYCNGIQQPVGKFLGFSDYEDLVKLHVSKYARTLLKLHVEHPNSFVFTVAADIDIYKWFQHRDEFIKNKTKKGESGVSKFGFRFNDDNTHVIWHHNWNDDTLIIVTLFYGEESLSNDGSRMKQIMSLAIQECKDQKLSKLEFWNEEIPIKEQYPELYSTLSRLEPEGHLFKENGSISAFKSPPGYGPEEVEWANNTKFCWF</sequence>
<reference evidence="2 3" key="1">
    <citation type="journal article" date="2011" name="Proc. Natl. Acad. Sci. U.S.A.">
        <title>Evolutionary erosion of yeast sex chromosomes by mating-type switching accidents.</title>
        <authorList>
            <person name="Gordon J.L."/>
            <person name="Armisen D."/>
            <person name="Proux-Wera E."/>
            <person name="Oheigeartaigh S.S."/>
            <person name="Byrne K.P."/>
            <person name="Wolfe K.H."/>
        </authorList>
    </citation>
    <scope>NUCLEOTIDE SEQUENCE [LARGE SCALE GENOMIC DNA]</scope>
    <source>
        <strain evidence="3">ATCC 24235 / CBS 4417 / NBRC 1672 / NRRL Y-8282 / UCD 70-5</strain>
    </source>
</reference>
<name>G8BT69_TETPH</name>
<dbReference type="AlphaFoldDB" id="G8BT69"/>
<dbReference type="InterPro" id="IPR053013">
    <property type="entry name" value="LAT"/>
</dbReference>
<evidence type="ECO:0000313" key="3">
    <source>
        <dbReference type="Proteomes" id="UP000005666"/>
    </source>
</evidence>
<gene>
    <name evidence="2" type="primary">TPHA0D04070</name>
    <name evidence="2" type="ordered locus">TPHA_0D04070</name>
</gene>